<evidence type="ECO:0000313" key="3">
    <source>
        <dbReference type="Proteomes" id="UP000230002"/>
    </source>
</evidence>
<proteinExistence type="predicted"/>
<feature type="compositionally biased region" description="Low complexity" evidence="1">
    <location>
        <begin position="481"/>
        <end position="491"/>
    </location>
</feature>
<sequence>MPPKPRPNLAEILQSEIPPDTGSPDPLSFDALSSDGEADSDSSPPPRPLTGRRIRAPRPGESDEEWSPPTNRQASVGQILSQSPDEAEEDSPSALPAHRQSIVGAGAGGKLDFAAASWDSDTEEAAAPAAMPHADSLPKIPRTPSPDVQNLFGVFPAPSPPESQDDIRALIPPLRVPPPPRAWHSADGVGAALLPIRDDPSFPPELQDAETTLASQIASAMSDPGDEGLASATFQTLLDAFLIPRLKGHDSNGHRVRIHQYSQFAARRGQSQSATARKLARHDSNLLAQRYRLDREDAERIDAVARRRVPDMTCMATFDEKVLSPDRLSYRLESHRGPKLSITEIKSFVWFGNSDALHQALSAAVLKAHRQNYVAAQFVFAEDERLNQLASFVGVGPVWLYAEWYRSQYPDLHGMPSPRNNAEFLRHTEREALMTPDGKTAGRRRARKRPRVDSPESEDELELEQHNWADYQPDSDPPVTTPTTRGGPNTRAVVREPVPSGSDAQLPEIGVRPWTLPDHIREIFTRRGPDERPKPGAPNKLRHIYVLDPDGRTYEAFDAIVERIREVYSESNEECPEEYRIVFDEDPYAAGSCPATVAKKNGEAGGA</sequence>
<evidence type="ECO:0000313" key="2">
    <source>
        <dbReference type="EMBL" id="PIL28186.1"/>
    </source>
</evidence>
<gene>
    <name evidence="2" type="ORF">GSI_09723</name>
</gene>
<dbReference type="Proteomes" id="UP000230002">
    <property type="component" value="Unassembled WGS sequence"/>
</dbReference>
<dbReference type="EMBL" id="AYKW01000027">
    <property type="protein sequence ID" value="PIL28186.1"/>
    <property type="molecule type" value="Genomic_DNA"/>
</dbReference>
<feature type="region of interest" description="Disordered" evidence="1">
    <location>
        <begin position="1"/>
        <end position="102"/>
    </location>
</feature>
<organism evidence="2 3">
    <name type="scientific">Ganoderma sinense ZZ0214-1</name>
    <dbReference type="NCBI Taxonomy" id="1077348"/>
    <lineage>
        <taxon>Eukaryota</taxon>
        <taxon>Fungi</taxon>
        <taxon>Dikarya</taxon>
        <taxon>Basidiomycota</taxon>
        <taxon>Agaricomycotina</taxon>
        <taxon>Agaricomycetes</taxon>
        <taxon>Polyporales</taxon>
        <taxon>Polyporaceae</taxon>
        <taxon>Ganoderma</taxon>
    </lineage>
</organism>
<dbReference type="OrthoDB" id="2755814at2759"/>
<protein>
    <submittedName>
        <fullName evidence="2">Uncharacterized protein</fullName>
    </submittedName>
</protein>
<keyword evidence="3" id="KW-1185">Reference proteome</keyword>
<dbReference type="AlphaFoldDB" id="A0A2G8S337"/>
<comment type="caution">
    <text evidence="2">The sequence shown here is derived from an EMBL/GenBank/DDBJ whole genome shotgun (WGS) entry which is preliminary data.</text>
</comment>
<feature type="compositionally biased region" description="Polar residues" evidence="1">
    <location>
        <begin position="68"/>
        <end position="84"/>
    </location>
</feature>
<reference evidence="2 3" key="1">
    <citation type="journal article" date="2015" name="Sci. Rep.">
        <title>Chromosome-level genome map provides insights into diverse defense mechanisms in the medicinal fungus Ganoderma sinense.</title>
        <authorList>
            <person name="Zhu Y."/>
            <person name="Xu J."/>
            <person name="Sun C."/>
            <person name="Zhou S."/>
            <person name="Xu H."/>
            <person name="Nelson D.R."/>
            <person name="Qian J."/>
            <person name="Song J."/>
            <person name="Luo H."/>
            <person name="Xiang L."/>
            <person name="Li Y."/>
            <person name="Xu Z."/>
            <person name="Ji A."/>
            <person name="Wang L."/>
            <person name="Lu S."/>
            <person name="Hayward A."/>
            <person name="Sun W."/>
            <person name="Li X."/>
            <person name="Schwartz D.C."/>
            <person name="Wang Y."/>
            <person name="Chen S."/>
        </authorList>
    </citation>
    <scope>NUCLEOTIDE SEQUENCE [LARGE SCALE GENOMIC DNA]</scope>
    <source>
        <strain evidence="2 3">ZZ0214-1</strain>
    </source>
</reference>
<evidence type="ECO:0000256" key="1">
    <source>
        <dbReference type="SAM" id="MobiDB-lite"/>
    </source>
</evidence>
<accession>A0A2G8S337</accession>
<feature type="compositionally biased region" description="Low complexity" evidence="1">
    <location>
        <begin position="125"/>
        <end position="134"/>
    </location>
</feature>
<feature type="compositionally biased region" description="Basic residues" evidence="1">
    <location>
        <begin position="441"/>
        <end position="450"/>
    </location>
</feature>
<feature type="region of interest" description="Disordered" evidence="1">
    <location>
        <begin position="429"/>
        <end position="508"/>
    </location>
</feature>
<name>A0A2G8S337_9APHY</name>
<feature type="region of interest" description="Disordered" evidence="1">
    <location>
        <begin position="115"/>
        <end position="134"/>
    </location>
</feature>